<evidence type="ECO:0000256" key="1">
    <source>
        <dbReference type="ARBA" id="ARBA00022679"/>
    </source>
</evidence>
<dbReference type="OrthoDB" id="9799601at2"/>
<evidence type="ECO:0000313" key="5">
    <source>
        <dbReference type="Proteomes" id="UP000190092"/>
    </source>
</evidence>
<dbReference type="PANTHER" id="PTHR43877">
    <property type="entry name" value="AMINOALKYLPHOSPHONATE N-ACETYLTRANSFERASE-RELATED-RELATED"/>
    <property type="match status" value="1"/>
</dbReference>
<evidence type="ECO:0000313" key="4">
    <source>
        <dbReference type="EMBL" id="SKA37139.1"/>
    </source>
</evidence>
<dbReference type="InterPro" id="IPR050832">
    <property type="entry name" value="Bact_Acetyltransf"/>
</dbReference>
<feature type="domain" description="N-acetyltransferase" evidence="3">
    <location>
        <begin position="4"/>
        <end position="144"/>
    </location>
</feature>
<accession>A0A1T4TA71</accession>
<protein>
    <submittedName>
        <fullName evidence="4">Acetyltransferase (GNAT) family protein</fullName>
    </submittedName>
</protein>
<dbReference type="RefSeq" id="WP_085937628.1">
    <property type="nucleotide sequence ID" value="NZ_FUWJ01000014.1"/>
</dbReference>
<evidence type="ECO:0000259" key="3">
    <source>
        <dbReference type="PROSITE" id="PS51186"/>
    </source>
</evidence>
<gene>
    <name evidence="4" type="ORF">SAMN02745126_05893</name>
</gene>
<dbReference type="PROSITE" id="PS51186">
    <property type="entry name" value="GNAT"/>
    <property type="match status" value="1"/>
</dbReference>
<keyword evidence="2" id="KW-0012">Acyltransferase</keyword>
<dbReference type="SUPFAM" id="SSF55729">
    <property type="entry name" value="Acyl-CoA N-acyltransferases (Nat)"/>
    <property type="match status" value="1"/>
</dbReference>
<dbReference type="GO" id="GO:0016747">
    <property type="term" value="F:acyltransferase activity, transferring groups other than amino-acyl groups"/>
    <property type="evidence" value="ECO:0007669"/>
    <property type="project" value="InterPro"/>
</dbReference>
<dbReference type="Proteomes" id="UP000190092">
    <property type="component" value="Unassembled WGS sequence"/>
</dbReference>
<dbReference type="InterPro" id="IPR016181">
    <property type="entry name" value="Acyl_CoA_acyltransferase"/>
</dbReference>
<organism evidence="4 5">
    <name type="scientific">Enhydrobacter aerosaccus</name>
    <dbReference type="NCBI Taxonomy" id="225324"/>
    <lineage>
        <taxon>Bacteria</taxon>
        <taxon>Pseudomonadati</taxon>
        <taxon>Pseudomonadota</taxon>
        <taxon>Alphaproteobacteria</taxon>
        <taxon>Hyphomicrobiales</taxon>
        <taxon>Enhydrobacter</taxon>
    </lineage>
</organism>
<name>A0A1T4TA71_9HYPH</name>
<sequence>MSALQLRQAETDEDIAACFPVLHQLRPHLADPAELCARVQRQRRQGYRLLAAWRDGRAVGAAGYRMQENLIRGRFVYVDDLVVLDSERRGGLGARLLDEVSRIAKAEGYPWMTLDTALNNALGQRFYFRWGMLSTALHFGKALT</sequence>
<reference evidence="5" key="1">
    <citation type="submission" date="2017-02" db="EMBL/GenBank/DDBJ databases">
        <authorList>
            <person name="Varghese N."/>
            <person name="Submissions S."/>
        </authorList>
    </citation>
    <scope>NUCLEOTIDE SEQUENCE [LARGE SCALE GENOMIC DNA]</scope>
    <source>
        <strain evidence="5">ATCC 27094</strain>
    </source>
</reference>
<dbReference type="CDD" id="cd04301">
    <property type="entry name" value="NAT_SF"/>
    <property type="match status" value="1"/>
</dbReference>
<keyword evidence="1 4" id="KW-0808">Transferase</keyword>
<dbReference type="Pfam" id="PF00583">
    <property type="entry name" value="Acetyltransf_1"/>
    <property type="match status" value="1"/>
</dbReference>
<dbReference type="AlphaFoldDB" id="A0A1T4TA71"/>
<dbReference type="InterPro" id="IPR000182">
    <property type="entry name" value="GNAT_dom"/>
</dbReference>
<dbReference type="PANTHER" id="PTHR43877:SF2">
    <property type="entry name" value="AMINOALKYLPHOSPHONATE N-ACETYLTRANSFERASE-RELATED"/>
    <property type="match status" value="1"/>
</dbReference>
<dbReference type="Gene3D" id="3.40.630.30">
    <property type="match status" value="1"/>
</dbReference>
<dbReference type="EMBL" id="FUWJ01000014">
    <property type="protein sequence ID" value="SKA37139.1"/>
    <property type="molecule type" value="Genomic_DNA"/>
</dbReference>
<evidence type="ECO:0000256" key="2">
    <source>
        <dbReference type="ARBA" id="ARBA00023315"/>
    </source>
</evidence>
<dbReference type="STRING" id="225324.SAMN02745126_05893"/>
<proteinExistence type="predicted"/>
<keyword evidence="5" id="KW-1185">Reference proteome</keyword>